<keyword evidence="1" id="KW-0472">Membrane</keyword>
<evidence type="ECO:0008006" key="4">
    <source>
        <dbReference type="Google" id="ProtNLM"/>
    </source>
</evidence>
<feature type="transmembrane region" description="Helical" evidence="1">
    <location>
        <begin position="177"/>
        <end position="196"/>
    </location>
</feature>
<name>A0A067SS02_GALM3</name>
<keyword evidence="1" id="KW-1133">Transmembrane helix</keyword>
<reference evidence="3" key="1">
    <citation type="journal article" date="2014" name="Proc. Natl. Acad. Sci. U.S.A.">
        <title>Extensive sampling of basidiomycete genomes demonstrates inadequacy of the white-rot/brown-rot paradigm for wood decay fungi.</title>
        <authorList>
            <person name="Riley R."/>
            <person name="Salamov A.A."/>
            <person name="Brown D.W."/>
            <person name="Nagy L.G."/>
            <person name="Floudas D."/>
            <person name="Held B.W."/>
            <person name="Levasseur A."/>
            <person name="Lombard V."/>
            <person name="Morin E."/>
            <person name="Otillar R."/>
            <person name="Lindquist E.A."/>
            <person name="Sun H."/>
            <person name="LaButti K.M."/>
            <person name="Schmutz J."/>
            <person name="Jabbour D."/>
            <person name="Luo H."/>
            <person name="Baker S.E."/>
            <person name="Pisabarro A.G."/>
            <person name="Walton J.D."/>
            <person name="Blanchette R.A."/>
            <person name="Henrissat B."/>
            <person name="Martin F."/>
            <person name="Cullen D."/>
            <person name="Hibbett D.S."/>
            <person name="Grigoriev I.V."/>
        </authorList>
    </citation>
    <scope>NUCLEOTIDE SEQUENCE [LARGE SCALE GENOMIC DNA]</scope>
    <source>
        <strain evidence="3">CBS 339.88</strain>
    </source>
</reference>
<sequence length="363" mass="40048">MSASNLTTGELPNPFTPLAFLDPTLSNQFEVSRYLYAVTLGIYLWDIAINLPNDLVLLFKHKIRLPTIVYYLSRVSALCFILVSFVFQVGRVEHCQALQIAIGVSWTTSQTLTSSLFYMRVRAVYNRNKFVSAAFFVLWIAVGGTAITVPAGIRGAHIGPTKQCINTDVPLSVESSVWLSLINDSAVFIAITYRILTFNVMEETFKGRLKAFFGRGSISHLSRSLLLGGQHYYLIALCMNVVLLVLVILPGVPAVYRGMFTIPVIAVTNLMACIVFRKIRFGHISQDGTTYTNATSNVGNMGNEISAPRFRGRFLTNDDGTYALRSGPSGMETIQVDISKSVTTDGQLEYPLSDIKSQVANQV</sequence>
<feature type="transmembrane region" description="Helical" evidence="1">
    <location>
        <begin position="96"/>
        <end position="118"/>
    </location>
</feature>
<dbReference type="STRING" id="685588.A0A067SS02"/>
<evidence type="ECO:0000256" key="1">
    <source>
        <dbReference type="SAM" id="Phobius"/>
    </source>
</evidence>
<dbReference type="EMBL" id="KL142397">
    <property type="protein sequence ID" value="KDR70439.1"/>
    <property type="molecule type" value="Genomic_DNA"/>
</dbReference>
<keyword evidence="3" id="KW-1185">Reference proteome</keyword>
<feature type="transmembrane region" description="Helical" evidence="1">
    <location>
        <begin position="232"/>
        <end position="252"/>
    </location>
</feature>
<keyword evidence="1" id="KW-0812">Transmembrane</keyword>
<organism evidence="2 3">
    <name type="scientific">Galerina marginata (strain CBS 339.88)</name>
    <dbReference type="NCBI Taxonomy" id="685588"/>
    <lineage>
        <taxon>Eukaryota</taxon>
        <taxon>Fungi</taxon>
        <taxon>Dikarya</taxon>
        <taxon>Basidiomycota</taxon>
        <taxon>Agaricomycotina</taxon>
        <taxon>Agaricomycetes</taxon>
        <taxon>Agaricomycetidae</taxon>
        <taxon>Agaricales</taxon>
        <taxon>Agaricineae</taxon>
        <taxon>Strophariaceae</taxon>
        <taxon>Galerina</taxon>
    </lineage>
</organism>
<dbReference type="AlphaFoldDB" id="A0A067SS02"/>
<evidence type="ECO:0000313" key="3">
    <source>
        <dbReference type="Proteomes" id="UP000027222"/>
    </source>
</evidence>
<feature type="transmembrane region" description="Helical" evidence="1">
    <location>
        <begin position="34"/>
        <end position="59"/>
    </location>
</feature>
<accession>A0A067SS02</accession>
<evidence type="ECO:0000313" key="2">
    <source>
        <dbReference type="EMBL" id="KDR70439.1"/>
    </source>
</evidence>
<dbReference type="HOGENOM" id="CLU_060549_0_0_1"/>
<gene>
    <name evidence="2" type="ORF">GALMADRAFT_103207</name>
</gene>
<feature type="transmembrane region" description="Helical" evidence="1">
    <location>
        <begin position="258"/>
        <end position="276"/>
    </location>
</feature>
<dbReference type="Proteomes" id="UP000027222">
    <property type="component" value="Unassembled WGS sequence"/>
</dbReference>
<proteinExistence type="predicted"/>
<dbReference type="OrthoDB" id="3038990at2759"/>
<feature type="transmembrane region" description="Helical" evidence="1">
    <location>
        <begin position="130"/>
        <end position="153"/>
    </location>
</feature>
<protein>
    <recommendedName>
        <fullName evidence="4">G-protein coupled receptors family 1 profile domain-containing protein</fullName>
    </recommendedName>
</protein>
<feature type="transmembrane region" description="Helical" evidence="1">
    <location>
        <begin position="71"/>
        <end position="90"/>
    </location>
</feature>